<protein>
    <submittedName>
        <fullName evidence="2">VOC family protein</fullName>
    </submittedName>
</protein>
<evidence type="ECO:0000313" key="2">
    <source>
        <dbReference type="EMBL" id="UXX79867.1"/>
    </source>
</evidence>
<dbReference type="InterPro" id="IPR004360">
    <property type="entry name" value="Glyas_Fos-R_dOase_dom"/>
</dbReference>
<dbReference type="EMBL" id="CP106735">
    <property type="protein sequence ID" value="UXX79867.1"/>
    <property type="molecule type" value="Genomic_DNA"/>
</dbReference>
<dbReference type="CDD" id="cd08357">
    <property type="entry name" value="VOC_like"/>
    <property type="match status" value="1"/>
</dbReference>
<dbReference type="Pfam" id="PF00903">
    <property type="entry name" value="Glyoxalase"/>
    <property type="match status" value="1"/>
</dbReference>
<dbReference type="InterPro" id="IPR029068">
    <property type="entry name" value="Glyas_Bleomycin-R_OHBP_Dase"/>
</dbReference>
<reference evidence="2" key="1">
    <citation type="submission" date="2022-10" db="EMBL/GenBank/DDBJ databases">
        <title>Comparative genomics and taxonomic characterization of three novel marine species of genus Reichenbachiella exhibiting antioxidant and polysaccharide degradation activities.</title>
        <authorList>
            <person name="Muhammad N."/>
            <person name="Lee Y.-J."/>
            <person name="Ko J."/>
            <person name="Kim S.-G."/>
        </authorList>
    </citation>
    <scope>NUCLEOTIDE SEQUENCE</scope>
    <source>
        <strain evidence="2">Wsw4-B4</strain>
    </source>
</reference>
<sequence>MSDIRPFHLAIPVVDLDKCREFYRETMSCTEGRSDSKWVDFDFYGHQLVIHQVPALPANADQQRNPVDGKQVPVPHFGVVLSWEEWNKLADRLKSLQITFLIEPCIRFEGLPGEQATMFFLDPEGNALEFKAFKDINRLFHK</sequence>
<dbReference type="InterPro" id="IPR037523">
    <property type="entry name" value="VOC_core"/>
</dbReference>
<dbReference type="Gene3D" id="3.10.180.10">
    <property type="entry name" value="2,3-Dihydroxybiphenyl 1,2-Dioxygenase, domain 1"/>
    <property type="match status" value="1"/>
</dbReference>
<dbReference type="SUPFAM" id="SSF54593">
    <property type="entry name" value="Glyoxalase/Bleomycin resistance protein/Dihydroxybiphenyl dioxygenase"/>
    <property type="match status" value="1"/>
</dbReference>
<dbReference type="PANTHER" id="PTHR39434:SF1">
    <property type="entry name" value="VOC DOMAIN-CONTAINING PROTEIN"/>
    <property type="match status" value="1"/>
</dbReference>
<proteinExistence type="predicted"/>
<name>A0ABY6D131_9BACT</name>
<dbReference type="PANTHER" id="PTHR39434">
    <property type="match status" value="1"/>
</dbReference>
<dbReference type="Proteomes" id="UP001062165">
    <property type="component" value="Chromosome"/>
</dbReference>
<evidence type="ECO:0000259" key="1">
    <source>
        <dbReference type="PROSITE" id="PS51819"/>
    </source>
</evidence>
<dbReference type="PROSITE" id="PS51819">
    <property type="entry name" value="VOC"/>
    <property type="match status" value="1"/>
</dbReference>
<organism evidence="2 3">
    <name type="scientific">Reichenbachiella carrageenanivorans</name>
    <dbReference type="NCBI Taxonomy" id="2979869"/>
    <lineage>
        <taxon>Bacteria</taxon>
        <taxon>Pseudomonadati</taxon>
        <taxon>Bacteroidota</taxon>
        <taxon>Cytophagia</taxon>
        <taxon>Cytophagales</taxon>
        <taxon>Reichenbachiellaceae</taxon>
        <taxon>Reichenbachiella</taxon>
    </lineage>
</organism>
<evidence type="ECO:0000313" key="3">
    <source>
        <dbReference type="Proteomes" id="UP001062165"/>
    </source>
</evidence>
<accession>A0ABY6D131</accession>
<keyword evidence="3" id="KW-1185">Reference proteome</keyword>
<feature type="domain" description="VOC" evidence="1">
    <location>
        <begin position="5"/>
        <end position="133"/>
    </location>
</feature>
<gene>
    <name evidence="2" type="ORF">N7E81_01950</name>
</gene>
<dbReference type="RefSeq" id="WP_263051598.1">
    <property type="nucleotide sequence ID" value="NZ_CP106735.1"/>
</dbReference>